<proteinExistence type="predicted"/>
<keyword evidence="2" id="KW-1185">Reference proteome</keyword>
<evidence type="ECO:0000313" key="1">
    <source>
        <dbReference type="EMBL" id="CAL1397007.1"/>
    </source>
</evidence>
<sequence length="71" mass="7210">MAMHGSVEVGSCDVDVMDIPKALLSMVRVPTSHGGGVITLDDSAVADVVAGMTTSTSMEAFFSFDSNGSGI</sequence>
<gene>
    <name evidence="1" type="ORF">LTRI10_LOCUS37338</name>
</gene>
<accession>A0AAV2FG96</accession>
<dbReference type="AlphaFoldDB" id="A0AAV2FG96"/>
<protein>
    <recommendedName>
        <fullName evidence="3">EF-hand domain-containing protein</fullName>
    </recommendedName>
</protein>
<evidence type="ECO:0008006" key="3">
    <source>
        <dbReference type="Google" id="ProtNLM"/>
    </source>
</evidence>
<dbReference type="EMBL" id="OZ034819">
    <property type="protein sequence ID" value="CAL1397007.1"/>
    <property type="molecule type" value="Genomic_DNA"/>
</dbReference>
<name>A0AAV2FG96_9ROSI</name>
<organism evidence="1 2">
    <name type="scientific">Linum trigynum</name>
    <dbReference type="NCBI Taxonomy" id="586398"/>
    <lineage>
        <taxon>Eukaryota</taxon>
        <taxon>Viridiplantae</taxon>
        <taxon>Streptophyta</taxon>
        <taxon>Embryophyta</taxon>
        <taxon>Tracheophyta</taxon>
        <taxon>Spermatophyta</taxon>
        <taxon>Magnoliopsida</taxon>
        <taxon>eudicotyledons</taxon>
        <taxon>Gunneridae</taxon>
        <taxon>Pentapetalae</taxon>
        <taxon>rosids</taxon>
        <taxon>fabids</taxon>
        <taxon>Malpighiales</taxon>
        <taxon>Linaceae</taxon>
        <taxon>Linum</taxon>
    </lineage>
</organism>
<reference evidence="1 2" key="1">
    <citation type="submission" date="2024-04" db="EMBL/GenBank/DDBJ databases">
        <authorList>
            <person name="Fracassetti M."/>
        </authorList>
    </citation>
    <scope>NUCLEOTIDE SEQUENCE [LARGE SCALE GENOMIC DNA]</scope>
</reference>
<evidence type="ECO:0000313" key="2">
    <source>
        <dbReference type="Proteomes" id="UP001497516"/>
    </source>
</evidence>
<dbReference type="Proteomes" id="UP001497516">
    <property type="component" value="Chromosome 6"/>
</dbReference>